<comment type="caution">
    <text evidence="1">The sequence shown here is derived from an EMBL/GenBank/DDBJ whole genome shotgun (WGS) entry which is preliminary data.</text>
</comment>
<organism evidence="1 2">
    <name type="scientific">Phtheirospermum japonicum</name>
    <dbReference type="NCBI Taxonomy" id="374723"/>
    <lineage>
        <taxon>Eukaryota</taxon>
        <taxon>Viridiplantae</taxon>
        <taxon>Streptophyta</taxon>
        <taxon>Embryophyta</taxon>
        <taxon>Tracheophyta</taxon>
        <taxon>Spermatophyta</taxon>
        <taxon>Magnoliopsida</taxon>
        <taxon>eudicotyledons</taxon>
        <taxon>Gunneridae</taxon>
        <taxon>Pentapetalae</taxon>
        <taxon>asterids</taxon>
        <taxon>lamiids</taxon>
        <taxon>Lamiales</taxon>
        <taxon>Orobanchaceae</taxon>
        <taxon>Orobanchaceae incertae sedis</taxon>
        <taxon>Phtheirospermum</taxon>
    </lineage>
</organism>
<sequence>MAQELEDGEFWLPSDFLTDNDDLLMDFKTDPLKTKGCSDFSHGYGSSLGFNSDLSSPVDSVMGSTETESDEDDFIAGLTRKIANSTIQDSNFFSDHKTEGWKLSSSPQSTLCACKQGSSRSSPNCVSRISTPKGAEDAVGWDLLHAAAGEVERMRKMEETTPFYLAPNIFATAPNPSPVFGPVSNQTSIPDFYPSQTKTQAHLAHLQLQANTFQLMQHQQQIINRGDWGQGKIEPQFQRNQGLSKAAWPTLQQSQQQLRPGSGMRAVFLGETGVKKERTGTGVFLPRRFGASPTENRKKPGYSTVLLPERVVHALNLNIDSIDAQSQLRGNRKPAMNQATRPV</sequence>
<dbReference type="AlphaFoldDB" id="A0A830BVX1"/>
<evidence type="ECO:0000313" key="2">
    <source>
        <dbReference type="Proteomes" id="UP000653305"/>
    </source>
</evidence>
<proteinExistence type="predicted"/>
<dbReference type="PANTHER" id="PTHR33356">
    <property type="entry name" value="TIP41-LIKE PROTEIN"/>
    <property type="match status" value="1"/>
</dbReference>
<accession>A0A830BVX1</accession>
<keyword evidence="2" id="KW-1185">Reference proteome</keyword>
<evidence type="ECO:0000313" key="1">
    <source>
        <dbReference type="EMBL" id="GFP86281.1"/>
    </source>
</evidence>
<dbReference type="PANTHER" id="PTHR33356:SF5">
    <property type="entry name" value="TIP41-LIKE PROTEIN"/>
    <property type="match status" value="1"/>
</dbReference>
<dbReference type="OrthoDB" id="747893at2759"/>
<gene>
    <name evidence="1" type="ORF">PHJA_000771900</name>
</gene>
<dbReference type="EMBL" id="BMAC01000122">
    <property type="protein sequence ID" value="GFP86281.1"/>
    <property type="molecule type" value="Genomic_DNA"/>
</dbReference>
<reference evidence="1" key="1">
    <citation type="submission" date="2020-07" db="EMBL/GenBank/DDBJ databases">
        <title>Ethylene signaling mediates host invasion by parasitic plants.</title>
        <authorList>
            <person name="Yoshida S."/>
        </authorList>
    </citation>
    <scope>NUCLEOTIDE SEQUENCE</scope>
    <source>
        <strain evidence="1">Okayama</strain>
    </source>
</reference>
<protein>
    <submittedName>
        <fullName evidence="1">Uncharacterized protein</fullName>
    </submittedName>
</protein>
<name>A0A830BVX1_9LAMI</name>
<dbReference type="Proteomes" id="UP000653305">
    <property type="component" value="Unassembled WGS sequence"/>
</dbReference>